<name>X6LBZ3_RETFI</name>
<reference evidence="1 2" key="1">
    <citation type="journal article" date="2013" name="Curr. Biol.">
        <title>The Genome of the Foraminiferan Reticulomyxa filosa.</title>
        <authorList>
            <person name="Glockner G."/>
            <person name="Hulsmann N."/>
            <person name="Schleicher M."/>
            <person name="Noegel A.A."/>
            <person name="Eichinger L."/>
            <person name="Gallinger C."/>
            <person name="Pawlowski J."/>
            <person name="Sierra R."/>
            <person name="Euteneuer U."/>
            <person name="Pillet L."/>
            <person name="Moustafa A."/>
            <person name="Platzer M."/>
            <person name="Groth M."/>
            <person name="Szafranski K."/>
            <person name="Schliwa M."/>
        </authorList>
    </citation>
    <scope>NUCLEOTIDE SEQUENCE [LARGE SCALE GENOMIC DNA]</scope>
</reference>
<comment type="caution">
    <text evidence="1">The sequence shown here is derived from an EMBL/GenBank/DDBJ whole genome shotgun (WGS) entry which is preliminary data.</text>
</comment>
<dbReference type="Proteomes" id="UP000023152">
    <property type="component" value="Unassembled WGS sequence"/>
</dbReference>
<evidence type="ECO:0000313" key="1">
    <source>
        <dbReference type="EMBL" id="ETN98259.1"/>
    </source>
</evidence>
<dbReference type="InterPro" id="IPR036339">
    <property type="entry name" value="PUB-like_dom_sf"/>
</dbReference>
<evidence type="ECO:0000313" key="2">
    <source>
        <dbReference type="Proteomes" id="UP000023152"/>
    </source>
</evidence>
<proteinExistence type="predicted"/>
<dbReference type="AlphaFoldDB" id="X6LBZ3"/>
<organism evidence="1 2">
    <name type="scientific">Reticulomyxa filosa</name>
    <dbReference type="NCBI Taxonomy" id="46433"/>
    <lineage>
        <taxon>Eukaryota</taxon>
        <taxon>Sar</taxon>
        <taxon>Rhizaria</taxon>
        <taxon>Retaria</taxon>
        <taxon>Foraminifera</taxon>
        <taxon>Monothalamids</taxon>
        <taxon>Reticulomyxidae</taxon>
        <taxon>Reticulomyxa</taxon>
    </lineage>
</organism>
<keyword evidence="2" id="KW-1185">Reference proteome</keyword>
<feature type="non-terminal residue" evidence="1">
    <location>
        <position position="1"/>
    </location>
</feature>
<dbReference type="EMBL" id="ASPP01047223">
    <property type="protein sequence ID" value="ETN98259.1"/>
    <property type="molecule type" value="Genomic_DNA"/>
</dbReference>
<accession>X6LBZ3</accession>
<dbReference type="SUPFAM" id="SSF143503">
    <property type="entry name" value="PUG domain-like"/>
    <property type="match status" value="1"/>
</dbReference>
<gene>
    <name evidence="1" type="ORF">RFI_39251</name>
</gene>
<feature type="non-terminal residue" evidence="1">
    <location>
        <position position="141"/>
    </location>
</feature>
<sequence length="141" mass="17539">ATSNLNGLSNEIYNMLKEENEFKILKEMCLHILCNILKYPKRIKYHQINKQALYNNLLSKCHTLGVNFKQMFEKMENQLQYYGFKKGNNDNWYYQYDNIQLLHLWNYYKYWINQQPIYKTRHWIIERVCMLWNGKWKDYEC</sequence>
<protein>
    <submittedName>
        <fullName evidence="1">Uncharacterized protein</fullName>
    </submittedName>
</protein>